<evidence type="ECO:0000313" key="2">
    <source>
        <dbReference type="Proteomes" id="UP000287188"/>
    </source>
</evidence>
<proteinExistence type="predicted"/>
<dbReference type="AlphaFoldDB" id="A0A402ACA5"/>
<organism evidence="1 2">
    <name type="scientific">Dictyobacter kobayashii</name>
    <dbReference type="NCBI Taxonomy" id="2014872"/>
    <lineage>
        <taxon>Bacteria</taxon>
        <taxon>Bacillati</taxon>
        <taxon>Chloroflexota</taxon>
        <taxon>Ktedonobacteria</taxon>
        <taxon>Ktedonobacterales</taxon>
        <taxon>Dictyobacteraceae</taxon>
        <taxon>Dictyobacter</taxon>
    </lineage>
</organism>
<name>A0A402ACA5_9CHLR</name>
<protein>
    <submittedName>
        <fullName evidence="1">Uncharacterized protein</fullName>
    </submittedName>
</protein>
<dbReference type="Proteomes" id="UP000287188">
    <property type="component" value="Unassembled WGS sequence"/>
</dbReference>
<accession>A0A402ACA5</accession>
<sequence length="53" mass="6064">MFVETLFTLIKGVNYGIALVELKLRKTSHITPDAQALKCIHVIDLHIYIRILT</sequence>
<comment type="caution">
    <text evidence="1">The sequence shown here is derived from an EMBL/GenBank/DDBJ whole genome shotgun (WGS) entry which is preliminary data.</text>
</comment>
<evidence type="ECO:0000313" key="1">
    <source>
        <dbReference type="EMBL" id="GCE16734.1"/>
    </source>
</evidence>
<gene>
    <name evidence="1" type="ORF">KDK_05340</name>
</gene>
<dbReference type="EMBL" id="BIFS01000001">
    <property type="protein sequence ID" value="GCE16734.1"/>
    <property type="molecule type" value="Genomic_DNA"/>
</dbReference>
<reference evidence="2" key="1">
    <citation type="submission" date="2018-12" db="EMBL/GenBank/DDBJ databases">
        <title>Tengunoibacter tsumagoiensis gen. nov., sp. nov., Dictyobacter kobayashii sp. nov., D. alpinus sp. nov., and D. joshuensis sp. nov. and description of Dictyobacteraceae fam. nov. within the order Ktedonobacterales isolated from Tengu-no-mugimeshi.</title>
        <authorList>
            <person name="Wang C.M."/>
            <person name="Zheng Y."/>
            <person name="Sakai Y."/>
            <person name="Toyoda A."/>
            <person name="Minakuchi Y."/>
            <person name="Abe K."/>
            <person name="Yokota A."/>
            <person name="Yabe S."/>
        </authorList>
    </citation>
    <scope>NUCLEOTIDE SEQUENCE [LARGE SCALE GENOMIC DNA]</scope>
    <source>
        <strain evidence="2">Uno11</strain>
    </source>
</reference>
<keyword evidence="2" id="KW-1185">Reference proteome</keyword>